<keyword evidence="2" id="KW-0732">Signal</keyword>
<feature type="region of interest" description="Disordered" evidence="1">
    <location>
        <begin position="1034"/>
        <end position="1066"/>
    </location>
</feature>
<dbReference type="InterPro" id="IPR055356">
    <property type="entry name" value="ZP-N"/>
</dbReference>
<evidence type="ECO:0000256" key="1">
    <source>
        <dbReference type="SAM" id="MobiDB-lite"/>
    </source>
</evidence>
<feature type="region of interest" description="Disordered" evidence="1">
    <location>
        <begin position="1098"/>
        <end position="1120"/>
    </location>
</feature>
<gene>
    <name evidence="6" type="primary">LOC105897785</name>
</gene>
<sequence length="1240" mass="138650">MAVGLSFYIGLSLLCSKSFGANAIDLAPKGAIKTECRDRYLWLSIDEAFAGAAPKLQAVDKYGVHPVDDDQAARCGYTISNVNMNGRLTLRASYFSCYTQNQNDEEFRFLFNIIVTDKEDKETRYWMDETCRLPLAWSSREVLCEENYMEVTVEKHGSCKANERMSKESWNAALSTARWTASDTWQVMLMKDQHTMVTMSFNDAYTQGYVLDTSPTRVVFRTTYKQPHSEIVLVNGVATEVINATVYYRQKWAVVMLDMSAACTINPGTFDREKLHWAVPRVLTPLVPDTSSFASNQISMGIDGQLMEETAWRAWDHSLEDTGLMINISVPFGARGGYRKSFVLDNVYHELYAIFMYYEHMFSRVYANNTTEHTRHRMMRLLRTPLIYRNPFTTDETVLDERKFTVMLGHFPSDAELVSLKLNGIFLTIPEAFQRGYSVMTLSNMNGTHGYVLEVPFDDPVVHQAYLGAGLLQYSLNINYTLYVLPQEEPFYHLASVVAQFHNAFPPDITATCRESSIIFQISMPTPDYLWEVGIGHDLLTTELARRRGYILRNDTQGMILEVPVFTRGYTYEKITLKQFIGIFEVIARDTKTLDIQSVTTKYCTFQTDELIVCSTEGVMTLVTKTTSTWPTVPTRRITLTDTNCKPQEAHDTRILFSFGLNTCGTKFMVGDSYVVYENEIVSAKQYIPKSDPVITRDSKFRLTVQCFYPLTSVKSLFVEGIFLSDEPGFGSIHVKKNPSVNEGTVNGVSCGDKTSADSESPGNTVLESTNDITSTESLPYGGIHPARDSLLTPTWPLFRSADRYSERGSLSSELDVLPKEDAEGTNPGFSTDKTYSDLLDAYQLPAKQHPSNKVPSPASANLDWAPWKKSTPIYHSYNSVQDLNANSLGNVLYKDLVSIPKDKENDIFHDMKSHPNEALVDNPSPDYSTLDSLTPSSPMPVYAASSGGSSATLASSEAKNTTSLGHRSSGLMELVQNHSWTSTAKSDGSFESHIDGLSDLSTGQHLNAQSLSQHGSTPPVRRVDEILHGHQQSSLGEAQDGEVHHDSLRSHSWPKLEETNSTVQHAPRSVGAFRLASRHFLDGMTHKVRNMLQNFVPTHFAPPHQDTSLQNSNPNEGNVQEISNLSLTHHPEGQSAHDPQEHSEFITAYLHRDLTQHSNDDKQTPNTKPVTTDYQPSPDYGANQVTDAQSYLQTGLKDLIVSVSARAKPRPSQPAPSSTDIRSTRRQLGPSVHKGIERG</sequence>
<feature type="region of interest" description="Disordered" evidence="1">
    <location>
        <begin position="1203"/>
        <end position="1240"/>
    </location>
</feature>
<name>A0A6P3VTR8_CLUHA</name>
<dbReference type="Pfam" id="PF23344">
    <property type="entry name" value="ZP-N"/>
    <property type="match status" value="1"/>
</dbReference>
<feature type="signal peptide" evidence="2">
    <location>
        <begin position="1"/>
        <end position="23"/>
    </location>
</feature>
<dbReference type="Pfam" id="PF26562">
    <property type="entry name" value="Ig-like"/>
    <property type="match status" value="1"/>
</dbReference>
<feature type="chain" id="PRO_5027923143" evidence="2">
    <location>
        <begin position="24"/>
        <end position="1240"/>
    </location>
</feature>
<dbReference type="PANTHER" id="PTHR47130">
    <property type="entry name" value="SI:DKEY-19B23.11-RELATED"/>
    <property type="match status" value="1"/>
</dbReference>
<dbReference type="AlphaFoldDB" id="A0A6P3VTR8"/>
<dbReference type="Gene3D" id="2.60.40.3210">
    <property type="entry name" value="Zona pellucida, ZP-N domain"/>
    <property type="match status" value="1"/>
</dbReference>
<reference evidence="6" key="1">
    <citation type="submission" date="2025-08" db="UniProtKB">
        <authorList>
            <consortium name="RefSeq"/>
        </authorList>
    </citation>
    <scope>IDENTIFICATION</scope>
</reference>
<feature type="compositionally biased region" description="Polar residues" evidence="1">
    <location>
        <begin position="758"/>
        <end position="770"/>
    </location>
</feature>
<keyword evidence="5" id="KW-1185">Reference proteome</keyword>
<feature type="region of interest" description="Disordered" evidence="1">
    <location>
        <begin position="916"/>
        <end position="970"/>
    </location>
</feature>
<feature type="compositionally biased region" description="Polar residues" evidence="1">
    <location>
        <begin position="926"/>
        <end position="937"/>
    </location>
</feature>
<dbReference type="KEGG" id="char:105897785"/>
<evidence type="ECO:0000259" key="4">
    <source>
        <dbReference type="Pfam" id="PF26562"/>
    </source>
</evidence>
<accession>A0A6P3VTR8</accession>
<dbReference type="PANTHER" id="PTHR47130:SF6">
    <property type="entry name" value="EGG ENVELOPE GLYCOPROTEIN-LIKE PRECURSOR"/>
    <property type="match status" value="1"/>
</dbReference>
<dbReference type="OrthoDB" id="8945590at2759"/>
<evidence type="ECO:0000313" key="6">
    <source>
        <dbReference type="RefSeq" id="XP_012680211.2"/>
    </source>
</evidence>
<feature type="region of interest" description="Disordered" evidence="1">
    <location>
        <begin position="1157"/>
        <end position="1184"/>
    </location>
</feature>
<dbReference type="InterPro" id="IPR058876">
    <property type="entry name" value="Ig-like_ZP"/>
</dbReference>
<dbReference type="GeneID" id="105897785"/>
<feature type="compositionally biased region" description="Low complexity" evidence="1">
    <location>
        <begin position="944"/>
        <end position="959"/>
    </location>
</feature>
<feature type="domain" description="ZP-N" evidence="3">
    <location>
        <begin position="614"/>
        <end position="710"/>
    </location>
</feature>
<dbReference type="RefSeq" id="XP_012680211.2">
    <property type="nucleotide sequence ID" value="XM_012824757.3"/>
</dbReference>
<evidence type="ECO:0000313" key="5">
    <source>
        <dbReference type="Proteomes" id="UP000515152"/>
    </source>
</evidence>
<proteinExistence type="predicted"/>
<protein>
    <submittedName>
        <fullName evidence="6">Uncharacterized protein LOC105897785</fullName>
    </submittedName>
</protein>
<feature type="compositionally biased region" description="Polar residues" evidence="1">
    <location>
        <begin position="1106"/>
        <end position="1120"/>
    </location>
</feature>
<evidence type="ECO:0000259" key="3">
    <source>
        <dbReference type="Pfam" id="PF23344"/>
    </source>
</evidence>
<feature type="region of interest" description="Disordered" evidence="1">
    <location>
        <begin position="749"/>
        <end position="770"/>
    </location>
</feature>
<organism evidence="5 6">
    <name type="scientific">Clupea harengus</name>
    <name type="common">Atlantic herring</name>
    <dbReference type="NCBI Taxonomy" id="7950"/>
    <lineage>
        <taxon>Eukaryota</taxon>
        <taxon>Metazoa</taxon>
        <taxon>Chordata</taxon>
        <taxon>Craniata</taxon>
        <taxon>Vertebrata</taxon>
        <taxon>Euteleostomi</taxon>
        <taxon>Actinopterygii</taxon>
        <taxon>Neopterygii</taxon>
        <taxon>Teleostei</taxon>
        <taxon>Clupei</taxon>
        <taxon>Clupeiformes</taxon>
        <taxon>Clupeoidei</taxon>
        <taxon>Clupeidae</taxon>
        <taxon>Clupea</taxon>
    </lineage>
</organism>
<evidence type="ECO:0000256" key="2">
    <source>
        <dbReference type="SAM" id="SignalP"/>
    </source>
</evidence>
<dbReference type="Proteomes" id="UP000515152">
    <property type="component" value="Chromosome 15"/>
</dbReference>
<feature type="compositionally biased region" description="Polar residues" evidence="1">
    <location>
        <begin position="1165"/>
        <end position="1176"/>
    </location>
</feature>
<feature type="compositionally biased region" description="Basic and acidic residues" evidence="1">
    <location>
        <begin position="1042"/>
        <end position="1059"/>
    </location>
</feature>
<feature type="domain" description="ZP-domain containing protein Ig-like" evidence="4">
    <location>
        <begin position="388"/>
        <end position="502"/>
    </location>
</feature>